<dbReference type="OrthoDB" id="3208495at2759"/>
<reference evidence="2" key="2">
    <citation type="submission" date="2015-01" db="EMBL/GenBank/DDBJ databases">
        <title>Evolutionary Origins and Diversification of the Mycorrhizal Mutualists.</title>
        <authorList>
            <consortium name="DOE Joint Genome Institute"/>
            <consortium name="Mycorrhizal Genomics Consortium"/>
            <person name="Kohler A."/>
            <person name="Kuo A."/>
            <person name="Nagy L.G."/>
            <person name="Floudas D."/>
            <person name="Copeland A."/>
            <person name="Barry K.W."/>
            <person name="Cichocki N."/>
            <person name="Veneault-Fourrey C."/>
            <person name="LaButti K."/>
            <person name="Lindquist E.A."/>
            <person name="Lipzen A."/>
            <person name="Lundell T."/>
            <person name="Morin E."/>
            <person name="Murat C."/>
            <person name="Riley R."/>
            <person name="Ohm R."/>
            <person name="Sun H."/>
            <person name="Tunlid A."/>
            <person name="Henrissat B."/>
            <person name="Grigoriev I.V."/>
            <person name="Hibbett D.S."/>
            <person name="Martin F."/>
        </authorList>
    </citation>
    <scope>NUCLEOTIDE SEQUENCE [LARGE SCALE GENOMIC DNA]</scope>
    <source>
        <strain evidence="2">LaAM-08-1</strain>
    </source>
</reference>
<dbReference type="STRING" id="1095629.A0A0C9XJ55"/>
<protein>
    <submittedName>
        <fullName evidence="1">Uncharacterized protein</fullName>
    </submittedName>
</protein>
<gene>
    <name evidence="1" type="ORF">K443DRAFT_133777</name>
</gene>
<reference evidence="1 2" key="1">
    <citation type="submission" date="2014-04" db="EMBL/GenBank/DDBJ databases">
        <authorList>
            <consortium name="DOE Joint Genome Institute"/>
            <person name="Kuo A."/>
            <person name="Kohler A."/>
            <person name="Nagy L.G."/>
            <person name="Floudas D."/>
            <person name="Copeland A."/>
            <person name="Barry K.W."/>
            <person name="Cichocki N."/>
            <person name="Veneault-Fourrey C."/>
            <person name="LaButti K."/>
            <person name="Lindquist E.A."/>
            <person name="Lipzen A."/>
            <person name="Lundell T."/>
            <person name="Morin E."/>
            <person name="Murat C."/>
            <person name="Sun H."/>
            <person name="Tunlid A."/>
            <person name="Henrissat B."/>
            <person name="Grigoriev I.V."/>
            <person name="Hibbett D.S."/>
            <person name="Martin F."/>
            <person name="Nordberg H.P."/>
            <person name="Cantor M.N."/>
            <person name="Hua S.X."/>
        </authorList>
    </citation>
    <scope>NUCLEOTIDE SEQUENCE [LARGE SCALE GENOMIC DNA]</scope>
    <source>
        <strain evidence="1 2">LaAM-08-1</strain>
    </source>
</reference>
<dbReference type="Proteomes" id="UP000054477">
    <property type="component" value="Unassembled WGS sequence"/>
</dbReference>
<keyword evidence="2" id="KW-1185">Reference proteome</keyword>
<dbReference type="InterPro" id="IPR041078">
    <property type="entry name" value="Plavaka"/>
</dbReference>
<accession>A0A0C9XJ55</accession>
<name>A0A0C9XJ55_9AGAR</name>
<dbReference type="HOGENOM" id="CLU_002498_2_0_1"/>
<sequence>MNWPSHLSTKDGWIEGSVKIRLPCTSIKFKSEEDGPKCSIEPIYYRRLTQVLISSFQEPAAKLFKLFWKSMVDTPPERVISEHKKLQSQPNEPGCNLEKAIAAALIFSDSTHLINFGMKYERSKPSSFAAHHFVYMQSLPDNIEEAFDTIFGNNITPTMRTHLKRQLIHAIWELLLDDQFMEAYEHGIVVKCADGVLCRLYPHFFIHGADYPEKVLLATIKSLGRCPCPRCHIKNDQIGDLGMVNDMKRRTNVCEDNSERQEKVEKACQGIFKKGYSVVSNTFRNLMDLTSLNAFSKRLSKFGFNFHSMLAPDLLHEFELGVWKAVFTHLV</sequence>
<dbReference type="EMBL" id="KN838688">
    <property type="protein sequence ID" value="KIJ97621.1"/>
    <property type="molecule type" value="Genomic_DNA"/>
</dbReference>
<dbReference type="AlphaFoldDB" id="A0A0C9XJ55"/>
<evidence type="ECO:0000313" key="2">
    <source>
        <dbReference type="Proteomes" id="UP000054477"/>
    </source>
</evidence>
<dbReference type="Pfam" id="PF18759">
    <property type="entry name" value="Plavaka"/>
    <property type="match status" value="1"/>
</dbReference>
<organism evidence="1 2">
    <name type="scientific">Laccaria amethystina LaAM-08-1</name>
    <dbReference type="NCBI Taxonomy" id="1095629"/>
    <lineage>
        <taxon>Eukaryota</taxon>
        <taxon>Fungi</taxon>
        <taxon>Dikarya</taxon>
        <taxon>Basidiomycota</taxon>
        <taxon>Agaricomycotina</taxon>
        <taxon>Agaricomycetes</taxon>
        <taxon>Agaricomycetidae</taxon>
        <taxon>Agaricales</taxon>
        <taxon>Agaricineae</taxon>
        <taxon>Hydnangiaceae</taxon>
        <taxon>Laccaria</taxon>
    </lineage>
</organism>
<evidence type="ECO:0000313" key="1">
    <source>
        <dbReference type="EMBL" id="KIJ97621.1"/>
    </source>
</evidence>
<proteinExistence type="predicted"/>